<sequence length="381" mass="42447">MAAKESIQLPVLDVSQPGPETAKDLTEAVKNYGFVFIKNNHSEIPVADVDNMFALSQEFFQSSTDIKTPFSMNSGSSGKNSGWFSMHSETLDPDKQKAWFPLVLHDRIRNRPNNDPAARRLQRVRACVTTSIIRLLIDIIRAFNMNEFRNGKAQQPLPPPLAENEARVNAFIDQCRLLCIRILELFAIGLEIDEKDGGKDWFSPFHDPAKGPSGTVFRTLYYPSLPASPGYDSETDIRAGAHSDYGTITLLFQRPGQPGLEILASRRGDEKEEWLSVPINPSDEANTPILVNVGDLLEYWTDGVLKSAVHRVIFPKDGIGEDRYSMAYFCHPMDDAKLEAVPSKMVREAEGRGAKGVARVEGEQVLTAKQHLDSRLAATYL</sequence>
<dbReference type="Gene3D" id="2.60.120.330">
    <property type="entry name" value="B-lactam Antibiotic, Isopenicillin N Synthase, Chain"/>
    <property type="match status" value="1"/>
</dbReference>
<keyword evidence="2" id="KW-0560">Oxidoreductase</keyword>
<dbReference type="Pfam" id="PF03171">
    <property type="entry name" value="2OG-FeII_Oxy"/>
    <property type="match status" value="1"/>
</dbReference>
<name>A0A8H3UFE8_VENIN</name>
<evidence type="ECO:0000313" key="5">
    <source>
        <dbReference type="Proteomes" id="UP000447873"/>
    </source>
</evidence>
<reference evidence="4 5" key="1">
    <citation type="submission" date="2018-12" db="EMBL/GenBank/DDBJ databases">
        <title>Venturia inaequalis Genome Resource.</title>
        <authorList>
            <person name="Lichtner F.J."/>
        </authorList>
    </citation>
    <scope>NUCLEOTIDE SEQUENCE [LARGE SCALE GENOMIC DNA]</scope>
    <source>
        <strain evidence="4 5">120213</strain>
    </source>
</reference>
<dbReference type="PANTHER" id="PTHR47990">
    <property type="entry name" value="2-OXOGLUTARATE (2OG) AND FE(II)-DEPENDENT OXYGENASE SUPERFAMILY PROTEIN-RELATED"/>
    <property type="match status" value="1"/>
</dbReference>
<dbReference type="AlphaFoldDB" id="A0A8H3UFE8"/>
<dbReference type="InterPro" id="IPR044861">
    <property type="entry name" value="IPNS-like_FE2OG_OXY"/>
</dbReference>
<evidence type="ECO:0000313" key="4">
    <source>
        <dbReference type="EMBL" id="KAE9968527.1"/>
    </source>
</evidence>
<keyword evidence="2" id="KW-0479">Metal-binding</keyword>
<dbReference type="GO" id="GO:0044283">
    <property type="term" value="P:small molecule biosynthetic process"/>
    <property type="evidence" value="ECO:0007669"/>
    <property type="project" value="UniProtKB-ARBA"/>
</dbReference>
<dbReference type="SUPFAM" id="SSF51197">
    <property type="entry name" value="Clavaminate synthase-like"/>
    <property type="match status" value="1"/>
</dbReference>
<evidence type="ECO:0000259" key="3">
    <source>
        <dbReference type="PROSITE" id="PS51471"/>
    </source>
</evidence>
<gene>
    <name evidence="4" type="ORF">EG328_007519</name>
</gene>
<comment type="caution">
    <text evidence="4">The sequence shown here is derived from an EMBL/GenBank/DDBJ whole genome shotgun (WGS) entry which is preliminary data.</text>
</comment>
<dbReference type="InterPro" id="IPR005123">
    <property type="entry name" value="Oxoglu/Fe-dep_dioxygenase_dom"/>
</dbReference>
<comment type="similarity">
    <text evidence="1 2">Belongs to the iron/ascorbate-dependent oxidoreductase family.</text>
</comment>
<organism evidence="4 5">
    <name type="scientific">Venturia inaequalis</name>
    <name type="common">Apple scab fungus</name>
    <dbReference type="NCBI Taxonomy" id="5025"/>
    <lineage>
        <taxon>Eukaryota</taxon>
        <taxon>Fungi</taxon>
        <taxon>Dikarya</taxon>
        <taxon>Ascomycota</taxon>
        <taxon>Pezizomycotina</taxon>
        <taxon>Dothideomycetes</taxon>
        <taxon>Pleosporomycetidae</taxon>
        <taxon>Venturiales</taxon>
        <taxon>Venturiaceae</taxon>
        <taxon>Venturia</taxon>
    </lineage>
</organism>
<dbReference type="InterPro" id="IPR026992">
    <property type="entry name" value="DIOX_N"/>
</dbReference>
<dbReference type="GO" id="GO:0016491">
    <property type="term" value="F:oxidoreductase activity"/>
    <property type="evidence" value="ECO:0007669"/>
    <property type="project" value="UniProtKB-KW"/>
</dbReference>
<feature type="domain" description="Fe2OG dioxygenase" evidence="3">
    <location>
        <begin position="212"/>
        <end position="332"/>
    </location>
</feature>
<dbReference type="Pfam" id="PF14226">
    <property type="entry name" value="DIOX_N"/>
    <property type="match status" value="1"/>
</dbReference>
<dbReference type="Proteomes" id="UP000447873">
    <property type="component" value="Unassembled WGS sequence"/>
</dbReference>
<proteinExistence type="inferred from homology"/>
<evidence type="ECO:0000256" key="1">
    <source>
        <dbReference type="ARBA" id="ARBA00008056"/>
    </source>
</evidence>
<dbReference type="GO" id="GO:0046872">
    <property type="term" value="F:metal ion binding"/>
    <property type="evidence" value="ECO:0007669"/>
    <property type="project" value="UniProtKB-KW"/>
</dbReference>
<evidence type="ECO:0000256" key="2">
    <source>
        <dbReference type="RuleBase" id="RU003682"/>
    </source>
</evidence>
<keyword evidence="2" id="KW-0408">Iron</keyword>
<dbReference type="EMBL" id="WNWS01000403">
    <property type="protein sequence ID" value="KAE9968527.1"/>
    <property type="molecule type" value="Genomic_DNA"/>
</dbReference>
<accession>A0A8H3UFE8</accession>
<dbReference type="PROSITE" id="PS51471">
    <property type="entry name" value="FE2OG_OXY"/>
    <property type="match status" value="1"/>
</dbReference>
<dbReference type="InterPro" id="IPR050231">
    <property type="entry name" value="Iron_ascorbate_oxido_reductase"/>
</dbReference>
<protein>
    <recommendedName>
        <fullName evidence="3">Fe2OG dioxygenase domain-containing protein</fullName>
    </recommendedName>
</protein>
<dbReference type="InterPro" id="IPR027443">
    <property type="entry name" value="IPNS-like_sf"/>
</dbReference>